<gene>
    <name evidence="1" type="ORF">BCR34DRAFT_605594</name>
</gene>
<comment type="caution">
    <text evidence="1">The sequence shown here is derived from an EMBL/GenBank/DDBJ whole genome shotgun (WGS) entry which is preliminary data.</text>
</comment>
<dbReference type="OrthoDB" id="3538597at2759"/>
<dbReference type="STRING" id="1231657.A0A1Y1YWD3"/>
<keyword evidence="2" id="KW-1185">Reference proteome</keyword>
<name>A0A1Y1YWD3_9PLEO</name>
<dbReference type="EMBL" id="MCFA01000158">
    <property type="protein sequence ID" value="ORY02362.1"/>
    <property type="molecule type" value="Genomic_DNA"/>
</dbReference>
<reference evidence="1 2" key="1">
    <citation type="submission" date="2016-07" db="EMBL/GenBank/DDBJ databases">
        <title>Pervasive Adenine N6-methylation of Active Genes in Fungi.</title>
        <authorList>
            <consortium name="DOE Joint Genome Institute"/>
            <person name="Mondo S.J."/>
            <person name="Dannebaum R.O."/>
            <person name="Kuo R.C."/>
            <person name="Labutti K."/>
            <person name="Haridas S."/>
            <person name="Kuo A."/>
            <person name="Salamov A."/>
            <person name="Ahrendt S.R."/>
            <person name="Lipzen A."/>
            <person name="Sullivan W."/>
            <person name="Andreopoulos W.B."/>
            <person name="Clum A."/>
            <person name="Lindquist E."/>
            <person name="Daum C."/>
            <person name="Ramamoorthy G.K."/>
            <person name="Gryganskyi A."/>
            <person name="Culley D."/>
            <person name="Magnuson J.K."/>
            <person name="James T.Y."/>
            <person name="O'Malley M.A."/>
            <person name="Stajich J.E."/>
            <person name="Spatafora J.W."/>
            <person name="Visel A."/>
            <person name="Grigoriev I.V."/>
        </authorList>
    </citation>
    <scope>NUCLEOTIDE SEQUENCE [LARGE SCALE GENOMIC DNA]</scope>
    <source>
        <strain evidence="1 2">CBS 115471</strain>
    </source>
</reference>
<evidence type="ECO:0000313" key="2">
    <source>
        <dbReference type="Proteomes" id="UP000193144"/>
    </source>
</evidence>
<dbReference type="Proteomes" id="UP000193144">
    <property type="component" value="Unassembled WGS sequence"/>
</dbReference>
<dbReference type="AlphaFoldDB" id="A0A1Y1YWD3"/>
<evidence type="ECO:0000313" key="1">
    <source>
        <dbReference type="EMBL" id="ORY02362.1"/>
    </source>
</evidence>
<organism evidence="1 2">
    <name type="scientific">Clohesyomyces aquaticus</name>
    <dbReference type="NCBI Taxonomy" id="1231657"/>
    <lineage>
        <taxon>Eukaryota</taxon>
        <taxon>Fungi</taxon>
        <taxon>Dikarya</taxon>
        <taxon>Ascomycota</taxon>
        <taxon>Pezizomycotina</taxon>
        <taxon>Dothideomycetes</taxon>
        <taxon>Pleosporomycetidae</taxon>
        <taxon>Pleosporales</taxon>
        <taxon>Lindgomycetaceae</taxon>
        <taxon>Clohesyomyces</taxon>
    </lineage>
</organism>
<sequence length="906" mass="104514">MTGKKYRDLKAETKRQRIFFSSQKFSSRFPNLVPELHREKFFTIQELGRTLYDPYAFVPGCDSLERPWQYENKRKASRLVRDAIRCREANKNEGGWRYELEPKVFERFEIEVTCKTCRKRLWRSEIEVNHDFENSKAPSLRDRQAQRKPCTCNPLTRLNDCLDPGTSDIFSNRIEEFAVENDSKIFEKRPDRTYGLQETKNLGTRLCKEYAHPQPRLGRQQLVSDVIRTSTNPDNGGVPLHFPFLIHEAKSEKSVNNFEEIEIQTALPIKWALHVQQILKETRGNTVDVPGGPLVWFTANRGETWRVYAGTVYEEDGRTNYLVSHLWEGSINNHDEALQLILIIDFIVDWARDVYRPSILMQLKALGTADTSRAMSFSLDTDIYSLRGDVNPWIEGQDSALTRTEEPEIIEISRHNFGESFDNHWKQIQMPLGIVHSARNIESRFRALYISRDNLGTLLQSFNEPAEEIEFIRNLLAVTPVRLEAEDVVNSIEDIWTGNLRTTSPRPTGSKKKEVYAQLRFSYFTDSSWGLVRELTLLAIQEDVVDNLREISNWTEQYPPNYPTCYWPKDRLLAALQTVLRSTFQDDFKDCLQRRTFALTNWNEPPGFGPHHPKNHSVLSPDWGKTSPSSRANSIVHAIYEMHRVGRRTPSEPFLRVSSRSHLHSRTRVPNSSEDFLSTKTGWEMSLLYSPVPDSANLGERSKQTLCLYVLPRSNRTSNDQEPTSQEIASGLIQFLFDRRVVKTYRGGKSPPIDSPWQDNDLKYSFWLDMGSPRLGIKHEDLIISIINWIRGLRPKTDLLPSAHAYMAECEFVPGARTSIEVWMDSLDAEVGPETSTADESMREVVLKGIAKQPTTTYKRPDSSKKKLLTECLNLEARHSEYIDELPSFLHKSIKSLLSEAINFII</sequence>
<proteinExistence type="predicted"/>
<accession>A0A1Y1YWD3</accession>
<protein>
    <submittedName>
        <fullName evidence="1">Uncharacterized protein</fullName>
    </submittedName>
</protein>